<proteinExistence type="predicted"/>
<dbReference type="EMBL" id="MU250541">
    <property type="protein sequence ID" value="KAG7444074.1"/>
    <property type="molecule type" value="Genomic_DNA"/>
</dbReference>
<dbReference type="RefSeq" id="XP_043037574.1">
    <property type="nucleotide sequence ID" value="XM_043177425.1"/>
</dbReference>
<comment type="caution">
    <text evidence="1">The sequence shown here is derived from an EMBL/GenBank/DDBJ whole genome shotgun (WGS) entry which is preliminary data.</text>
</comment>
<name>A0A9P7VQD0_9AGAR</name>
<protein>
    <submittedName>
        <fullName evidence="1">Uncharacterized protein</fullName>
    </submittedName>
</protein>
<evidence type="ECO:0000313" key="1">
    <source>
        <dbReference type="EMBL" id="KAG7444074.1"/>
    </source>
</evidence>
<reference evidence="1" key="1">
    <citation type="submission" date="2020-11" db="EMBL/GenBank/DDBJ databases">
        <title>Adaptations for nitrogen fixation in a non-lichenized fungal sporocarp promotes dispersal by wood-feeding termites.</title>
        <authorList>
            <consortium name="DOE Joint Genome Institute"/>
            <person name="Koch R.A."/>
            <person name="Yoon G."/>
            <person name="Arayal U."/>
            <person name="Lail K."/>
            <person name="Amirebrahimi M."/>
            <person name="Labutti K."/>
            <person name="Lipzen A."/>
            <person name="Riley R."/>
            <person name="Barry K."/>
            <person name="Henrissat B."/>
            <person name="Grigoriev I.V."/>
            <person name="Herr J.R."/>
            <person name="Aime M.C."/>
        </authorList>
    </citation>
    <scope>NUCLEOTIDE SEQUENCE</scope>
    <source>
        <strain evidence="1">MCA 3950</strain>
    </source>
</reference>
<dbReference type="GeneID" id="66099712"/>
<organism evidence="1 2">
    <name type="scientific">Guyanagaster necrorhizus</name>
    <dbReference type="NCBI Taxonomy" id="856835"/>
    <lineage>
        <taxon>Eukaryota</taxon>
        <taxon>Fungi</taxon>
        <taxon>Dikarya</taxon>
        <taxon>Basidiomycota</taxon>
        <taxon>Agaricomycotina</taxon>
        <taxon>Agaricomycetes</taxon>
        <taxon>Agaricomycetidae</taxon>
        <taxon>Agaricales</taxon>
        <taxon>Marasmiineae</taxon>
        <taxon>Physalacriaceae</taxon>
        <taxon>Guyanagaster</taxon>
    </lineage>
</organism>
<sequence>MFCSRFLTLPFIEPIPPNPLMPRNRYALTLHIVDHGLISNQRYSYRGSDESLEVELNRTCDETRFEGGQRVFSPYSELSEAPRSCLASLVRWVSMLGPSLPKMTPGPNRHRSSFFTYLVSREMPYQRRQASKLDCTILTCTYAFAPFRSHCRSEQELLGPKTPVRKRKHGKSRFSLCKARRSLQYLVQTGNGLFPAKLAHSCIYDSGTINRQNTLPNVHESRFMFTRPGPSGR</sequence>
<keyword evidence="2" id="KW-1185">Reference proteome</keyword>
<accession>A0A9P7VQD0</accession>
<gene>
    <name evidence="1" type="ORF">BT62DRAFT_1008279</name>
</gene>
<dbReference type="AlphaFoldDB" id="A0A9P7VQD0"/>
<dbReference type="Proteomes" id="UP000812287">
    <property type="component" value="Unassembled WGS sequence"/>
</dbReference>
<evidence type="ECO:0000313" key="2">
    <source>
        <dbReference type="Proteomes" id="UP000812287"/>
    </source>
</evidence>